<sequence>MKKLRDIEGKKFKIINKSIFDLNEKLDYDIVLALNIFHHFLREKGLYQKLIKFLGSLKLKTMYFQPHDPSEKIMRNAFVNYDNEQFVRFIIKHSCLNKFELITKQSDGRNRPIYKI</sequence>
<accession>X1S5V2</accession>
<protein>
    <recommendedName>
        <fullName evidence="2">Methyltransferase type 11 domain-containing protein</fullName>
    </recommendedName>
</protein>
<gene>
    <name evidence="1" type="ORF">S12H4_37802</name>
</gene>
<evidence type="ECO:0008006" key="2">
    <source>
        <dbReference type="Google" id="ProtNLM"/>
    </source>
</evidence>
<proteinExistence type="predicted"/>
<comment type="caution">
    <text evidence="1">The sequence shown here is derived from an EMBL/GenBank/DDBJ whole genome shotgun (WGS) entry which is preliminary data.</text>
</comment>
<organism evidence="1">
    <name type="scientific">marine sediment metagenome</name>
    <dbReference type="NCBI Taxonomy" id="412755"/>
    <lineage>
        <taxon>unclassified sequences</taxon>
        <taxon>metagenomes</taxon>
        <taxon>ecological metagenomes</taxon>
    </lineage>
</organism>
<feature type="non-terminal residue" evidence="1">
    <location>
        <position position="116"/>
    </location>
</feature>
<name>X1S5V2_9ZZZZ</name>
<evidence type="ECO:0000313" key="1">
    <source>
        <dbReference type="EMBL" id="GAI88422.1"/>
    </source>
</evidence>
<dbReference type="EMBL" id="BARW01022696">
    <property type="protein sequence ID" value="GAI88422.1"/>
    <property type="molecule type" value="Genomic_DNA"/>
</dbReference>
<reference evidence="1" key="1">
    <citation type="journal article" date="2014" name="Front. Microbiol.">
        <title>High frequency of phylogenetically diverse reductive dehalogenase-homologous genes in deep subseafloor sedimentary metagenomes.</title>
        <authorList>
            <person name="Kawai M."/>
            <person name="Futagami T."/>
            <person name="Toyoda A."/>
            <person name="Takaki Y."/>
            <person name="Nishi S."/>
            <person name="Hori S."/>
            <person name="Arai W."/>
            <person name="Tsubouchi T."/>
            <person name="Morono Y."/>
            <person name="Uchiyama I."/>
            <person name="Ito T."/>
            <person name="Fujiyama A."/>
            <person name="Inagaki F."/>
            <person name="Takami H."/>
        </authorList>
    </citation>
    <scope>NUCLEOTIDE SEQUENCE</scope>
    <source>
        <strain evidence="1">Expedition CK06-06</strain>
    </source>
</reference>
<dbReference type="AlphaFoldDB" id="X1S5V2"/>